<keyword evidence="6 7" id="KW-0472">Membrane</keyword>
<comment type="caution">
    <text evidence="9">The sequence shown here is derived from an EMBL/GenBank/DDBJ whole genome shotgun (WGS) entry which is preliminary data.</text>
</comment>
<evidence type="ECO:0000256" key="4">
    <source>
        <dbReference type="ARBA" id="ARBA00022692"/>
    </source>
</evidence>
<feature type="transmembrane region" description="Helical" evidence="7">
    <location>
        <begin position="113"/>
        <end position="139"/>
    </location>
</feature>
<keyword evidence="3" id="KW-1003">Cell membrane</keyword>
<evidence type="ECO:0000259" key="8">
    <source>
        <dbReference type="Pfam" id="PF02308"/>
    </source>
</evidence>
<dbReference type="EMBL" id="DVLW01000253">
    <property type="protein sequence ID" value="HIT95358.1"/>
    <property type="molecule type" value="Genomic_DNA"/>
</dbReference>
<feature type="transmembrane region" description="Helical" evidence="7">
    <location>
        <begin position="12"/>
        <end position="28"/>
    </location>
</feature>
<feature type="transmembrane region" description="Helical" evidence="7">
    <location>
        <begin position="72"/>
        <end position="92"/>
    </location>
</feature>
<evidence type="ECO:0000313" key="9">
    <source>
        <dbReference type="EMBL" id="HIT95358.1"/>
    </source>
</evidence>
<evidence type="ECO:0000313" key="10">
    <source>
        <dbReference type="Proteomes" id="UP000824160"/>
    </source>
</evidence>
<comment type="subcellular location">
    <subcellularLocation>
        <location evidence="1">Cell membrane</location>
        <topology evidence="1">Multi-pass membrane protein</topology>
    </subcellularLocation>
</comment>
<feature type="transmembrane region" description="Helical" evidence="7">
    <location>
        <begin position="40"/>
        <end position="60"/>
    </location>
</feature>
<evidence type="ECO:0000256" key="7">
    <source>
        <dbReference type="SAM" id="Phobius"/>
    </source>
</evidence>
<organism evidence="9 10">
    <name type="scientific">Candidatus Faecivivens stercoripullorum</name>
    <dbReference type="NCBI Taxonomy" id="2840805"/>
    <lineage>
        <taxon>Bacteria</taxon>
        <taxon>Bacillati</taxon>
        <taxon>Bacillota</taxon>
        <taxon>Clostridia</taxon>
        <taxon>Eubacteriales</taxon>
        <taxon>Oscillospiraceae</taxon>
        <taxon>Oscillospiraceae incertae sedis</taxon>
        <taxon>Candidatus Faecivivens</taxon>
    </lineage>
</organism>
<dbReference type="PANTHER" id="PTHR33778">
    <property type="entry name" value="PROTEIN MGTC"/>
    <property type="match status" value="1"/>
</dbReference>
<proteinExistence type="inferred from homology"/>
<keyword evidence="4 7" id="KW-0812">Transmembrane</keyword>
<evidence type="ECO:0000256" key="5">
    <source>
        <dbReference type="ARBA" id="ARBA00022989"/>
    </source>
</evidence>
<evidence type="ECO:0000256" key="2">
    <source>
        <dbReference type="ARBA" id="ARBA00009298"/>
    </source>
</evidence>
<dbReference type="Proteomes" id="UP000824160">
    <property type="component" value="Unassembled WGS sequence"/>
</dbReference>
<feature type="domain" description="MgtC/SapB/SrpB/YhiD N-terminal" evidence="8">
    <location>
        <begin position="16"/>
        <end position="141"/>
    </location>
</feature>
<dbReference type="InterPro" id="IPR049177">
    <property type="entry name" value="MgtC_SapB_SrpB_YhiD_N"/>
</dbReference>
<evidence type="ECO:0000256" key="1">
    <source>
        <dbReference type="ARBA" id="ARBA00004651"/>
    </source>
</evidence>
<reference evidence="9" key="1">
    <citation type="submission" date="2020-10" db="EMBL/GenBank/DDBJ databases">
        <authorList>
            <person name="Gilroy R."/>
        </authorList>
    </citation>
    <scope>NUCLEOTIDE SEQUENCE</scope>
    <source>
        <strain evidence="9">ChiBcec7-5410</strain>
    </source>
</reference>
<comment type="similarity">
    <text evidence="2">Belongs to the MgtC/SapB family.</text>
</comment>
<dbReference type="GO" id="GO:0005886">
    <property type="term" value="C:plasma membrane"/>
    <property type="evidence" value="ECO:0007669"/>
    <property type="project" value="UniProtKB-SubCell"/>
</dbReference>
<accession>A0A9D1H7Y7</accession>
<keyword evidence="5 7" id="KW-1133">Transmembrane helix</keyword>
<dbReference type="PANTHER" id="PTHR33778:SF1">
    <property type="entry name" value="MAGNESIUM TRANSPORTER YHID-RELATED"/>
    <property type="match status" value="1"/>
</dbReference>
<name>A0A9D1H7Y7_9FIRM</name>
<dbReference type="Pfam" id="PF02308">
    <property type="entry name" value="MgtC"/>
    <property type="match status" value="1"/>
</dbReference>
<dbReference type="PRINTS" id="PR01837">
    <property type="entry name" value="MGTCSAPBPROT"/>
</dbReference>
<dbReference type="AlphaFoldDB" id="A0A9D1H7Y7"/>
<evidence type="ECO:0000256" key="3">
    <source>
        <dbReference type="ARBA" id="ARBA00022475"/>
    </source>
</evidence>
<protein>
    <submittedName>
        <fullName evidence="9">MgtC/SapB family protein</fullName>
    </submittedName>
</protein>
<reference evidence="9" key="2">
    <citation type="journal article" date="2021" name="PeerJ">
        <title>Extensive microbial diversity within the chicken gut microbiome revealed by metagenomics and culture.</title>
        <authorList>
            <person name="Gilroy R."/>
            <person name="Ravi A."/>
            <person name="Getino M."/>
            <person name="Pursley I."/>
            <person name="Horton D.L."/>
            <person name="Alikhan N.F."/>
            <person name="Baker D."/>
            <person name="Gharbi K."/>
            <person name="Hall N."/>
            <person name="Watson M."/>
            <person name="Adriaenssens E.M."/>
            <person name="Foster-Nyarko E."/>
            <person name="Jarju S."/>
            <person name="Secka A."/>
            <person name="Antonio M."/>
            <person name="Oren A."/>
            <person name="Chaudhuri R.R."/>
            <person name="La Ragione R."/>
            <person name="Hildebrand F."/>
            <person name="Pallen M.J."/>
        </authorList>
    </citation>
    <scope>NUCLEOTIDE SEQUENCE</scope>
    <source>
        <strain evidence="9">ChiBcec7-5410</strain>
    </source>
</reference>
<sequence length="229" mass="25043">MVDFILTQADYLLRIFVAALCGMVIGYEREVRLKMAGIRTHTIISMAAGIMVVISKYGFFDVLPMQGISLDASRVASSVVSALGFLGAGIILNRKNGTSGVTTAAGTWATLGIGMAIGAGMWVLGIGSTLMLLLIQYFFHKQLRIFKDSNAGRITLRLNTEDRIHSEDIAQEIDRALADKKIHVLTTHLNVSDGNTLEVGLEVIFPRTFNTEDILSLMTQHREIISIDT</sequence>
<gene>
    <name evidence="9" type="ORF">IAC43_09245</name>
</gene>
<dbReference type="InterPro" id="IPR003416">
    <property type="entry name" value="MgtC/SapB/SrpB/YhiD_fam"/>
</dbReference>
<evidence type="ECO:0000256" key="6">
    <source>
        <dbReference type="ARBA" id="ARBA00023136"/>
    </source>
</evidence>